<dbReference type="SUPFAM" id="SSF46785">
    <property type="entry name" value="Winged helix' DNA-binding domain"/>
    <property type="match status" value="1"/>
</dbReference>
<dbReference type="Pfam" id="PF00392">
    <property type="entry name" value="GntR"/>
    <property type="match status" value="1"/>
</dbReference>
<dbReference type="OrthoDB" id="1040417at2"/>
<evidence type="ECO:0000259" key="4">
    <source>
        <dbReference type="PROSITE" id="PS50949"/>
    </source>
</evidence>
<dbReference type="Proteomes" id="UP000185812">
    <property type="component" value="Unassembled WGS sequence"/>
</dbReference>
<keyword evidence="3" id="KW-0804">Transcription</keyword>
<evidence type="ECO:0000313" key="5">
    <source>
        <dbReference type="EMBL" id="SHK69822.1"/>
    </source>
</evidence>
<sequence>MRVRRISLADQAYEALEHRIVTLRLVPGTVVTEQELVEDIGIGRTPLREAVLRLAQEHLVTVLPRKGIYISEINLTEQLAVLEVRRELDRLMVRRAARLARPQERAQFARLAQAMRQLQEPDLDAFMQLDRRFDHLVEAACHNRFAVRAVAPLHTLSRRFWYAYHHEGDLEEAIQLHTQLMECIAEEAVEAAEAASEELIRAMERFTHRVIQRTVAP</sequence>
<accession>A0A1M6UKT3</accession>
<dbReference type="SMART" id="SM00345">
    <property type="entry name" value="HTH_GNTR"/>
    <property type="match status" value="1"/>
</dbReference>
<organism evidence="5 6">
    <name type="scientific">Rhodothermus profundi</name>
    <dbReference type="NCBI Taxonomy" id="633813"/>
    <lineage>
        <taxon>Bacteria</taxon>
        <taxon>Pseudomonadati</taxon>
        <taxon>Rhodothermota</taxon>
        <taxon>Rhodothermia</taxon>
        <taxon>Rhodothermales</taxon>
        <taxon>Rhodothermaceae</taxon>
        <taxon>Rhodothermus</taxon>
    </lineage>
</organism>
<reference evidence="6" key="1">
    <citation type="submission" date="2016-11" db="EMBL/GenBank/DDBJ databases">
        <authorList>
            <person name="Varghese N."/>
            <person name="Submissions S."/>
        </authorList>
    </citation>
    <scope>NUCLEOTIDE SEQUENCE [LARGE SCALE GENOMIC DNA]</scope>
    <source>
        <strain evidence="6">DSM 22212</strain>
    </source>
</reference>
<dbReference type="SMART" id="SM00895">
    <property type="entry name" value="FCD"/>
    <property type="match status" value="1"/>
</dbReference>
<dbReference type="InterPro" id="IPR000524">
    <property type="entry name" value="Tscrpt_reg_HTH_GntR"/>
</dbReference>
<keyword evidence="2" id="KW-0238">DNA-binding</keyword>
<protein>
    <submittedName>
        <fullName evidence="5">Transcriptional regulator, GntR family</fullName>
    </submittedName>
</protein>
<dbReference type="InterPro" id="IPR011711">
    <property type="entry name" value="GntR_C"/>
</dbReference>
<dbReference type="InterPro" id="IPR036390">
    <property type="entry name" value="WH_DNA-bd_sf"/>
</dbReference>
<name>A0A1M6UKT3_9BACT</name>
<feature type="domain" description="HTH gntR-type" evidence="4">
    <location>
        <begin position="6"/>
        <end position="73"/>
    </location>
</feature>
<dbReference type="InterPro" id="IPR036388">
    <property type="entry name" value="WH-like_DNA-bd_sf"/>
</dbReference>
<evidence type="ECO:0000256" key="3">
    <source>
        <dbReference type="ARBA" id="ARBA00023163"/>
    </source>
</evidence>
<dbReference type="AlphaFoldDB" id="A0A1M6UKT3"/>
<dbReference type="Pfam" id="PF07729">
    <property type="entry name" value="FCD"/>
    <property type="match status" value="1"/>
</dbReference>
<dbReference type="PROSITE" id="PS50949">
    <property type="entry name" value="HTH_GNTR"/>
    <property type="match status" value="1"/>
</dbReference>
<proteinExistence type="predicted"/>
<evidence type="ECO:0000256" key="1">
    <source>
        <dbReference type="ARBA" id="ARBA00023015"/>
    </source>
</evidence>
<dbReference type="GO" id="GO:0003677">
    <property type="term" value="F:DNA binding"/>
    <property type="evidence" value="ECO:0007669"/>
    <property type="project" value="UniProtKB-KW"/>
</dbReference>
<dbReference type="STRING" id="633813.SAMN04488087_1754"/>
<keyword evidence="1" id="KW-0805">Transcription regulation</keyword>
<keyword evidence="6" id="KW-1185">Reference proteome</keyword>
<evidence type="ECO:0000256" key="2">
    <source>
        <dbReference type="ARBA" id="ARBA00023125"/>
    </source>
</evidence>
<dbReference type="EMBL" id="FRAU01000005">
    <property type="protein sequence ID" value="SHK69822.1"/>
    <property type="molecule type" value="Genomic_DNA"/>
</dbReference>
<dbReference type="GO" id="GO:0003700">
    <property type="term" value="F:DNA-binding transcription factor activity"/>
    <property type="evidence" value="ECO:0007669"/>
    <property type="project" value="InterPro"/>
</dbReference>
<dbReference type="PANTHER" id="PTHR43537:SF45">
    <property type="entry name" value="GNTR FAMILY REGULATORY PROTEIN"/>
    <property type="match status" value="1"/>
</dbReference>
<dbReference type="Gene3D" id="1.10.10.10">
    <property type="entry name" value="Winged helix-like DNA-binding domain superfamily/Winged helix DNA-binding domain"/>
    <property type="match status" value="1"/>
</dbReference>
<evidence type="ECO:0000313" key="6">
    <source>
        <dbReference type="Proteomes" id="UP000185812"/>
    </source>
</evidence>
<dbReference type="InterPro" id="IPR008920">
    <property type="entry name" value="TF_FadR/GntR_C"/>
</dbReference>
<gene>
    <name evidence="5" type="ORF">SAMN04488087_1754</name>
</gene>
<dbReference type="PANTHER" id="PTHR43537">
    <property type="entry name" value="TRANSCRIPTIONAL REGULATOR, GNTR FAMILY"/>
    <property type="match status" value="1"/>
</dbReference>
<dbReference type="Gene3D" id="1.20.120.530">
    <property type="entry name" value="GntR ligand-binding domain-like"/>
    <property type="match status" value="1"/>
</dbReference>
<dbReference type="RefSeq" id="WP_072715586.1">
    <property type="nucleotide sequence ID" value="NZ_FRAU01000005.1"/>
</dbReference>
<dbReference type="SUPFAM" id="SSF48008">
    <property type="entry name" value="GntR ligand-binding domain-like"/>
    <property type="match status" value="1"/>
</dbReference>